<evidence type="ECO:0000256" key="3">
    <source>
        <dbReference type="ARBA" id="ARBA00004845"/>
    </source>
</evidence>
<feature type="domain" description="DAHP synthetase I/KDSA" evidence="9">
    <location>
        <begin position="8"/>
        <end position="269"/>
    </location>
</feature>
<evidence type="ECO:0000256" key="6">
    <source>
        <dbReference type="ARBA" id="ARBA00022679"/>
    </source>
</evidence>
<keyword evidence="5 8" id="KW-0963">Cytoplasm</keyword>
<organism evidence="10 11">
    <name type="scientific">Iodobacter arcticus</name>
    <dbReference type="NCBI Taxonomy" id="590593"/>
    <lineage>
        <taxon>Bacteria</taxon>
        <taxon>Pseudomonadati</taxon>
        <taxon>Pseudomonadota</taxon>
        <taxon>Betaproteobacteria</taxon>
        <taxon>Neisseriales</taxon>
        <taxon>Chitinibacteraceae</taxon>
        <taxon>Iodobacter</taxon>
    </lineage>
</organism>
<keyword evidence="11" id="KW-1185">Reference proteome</keyword>
<sequence>MKLCGFEVGIDQPFFLIAGTCVIESEQMALDTAGQLKEMTDALGIPFIYKSSFDKANRSSGKSFRGLGIDEGLRILSEVKKQIGVPVITDVHTEAEAPVVASVVDVLQTPAFLARQTDFIHAVCATGKPVNIKKGQFMAPGDMVNVINKARDANGGLDNLMVCERGASFGYNTLVSDMRGLAIMRETGCPIVFDATHSVQQPGGQGDRSGGQREFVPVLARAAVAAGISGLFMETHPDPSKALSDGPNAWPLARMKELLIVLKDIDRAVKGHAFIEHSL</sequence>
<keyword evidence="6 8" id="KW-0808">Transferase</keyword>
<accession>A0ABW2R1Y0</accession>
<name>A0ABW2R1Y0_9NEIS</name>
<dbReference type="HAMAP" id="MF_00056">
    <property type="entry name" value="KDO8P_synth"/>
    <property type="match status" value="1"/>
</dbReference>
<dbReference type="InterPro" id="IPR006269">
    <property type="entry name" value="KDO8P_synthase"/>
</dbReference>
<dbReference type="NCBIfam" id="NF003543">
    <property type="entry name" value="PRK05198.1"/>
    <property type="match status" value="1"/>
</dbReference>
<comment type="catalytic activity">
    <reaction evidence="7 8">
        <text>D-arabinose 5-phosphate + phosphoenolpyruvate + H2O = 3-deoxy-alpha-D-manno-2-octulosonate-8-phosphate + phosphate</text>
        <dbReference type="Rhea" id="RHEA:14053"/>
        <dbReference type="ChEBI" id="CHEBI:15377"/>
        <dbReference type="ChEBI" id="CHEBI:43474"/>
        <dbReference type="ChEBI" id="CHEBI:57693"/>
        <dbReference type="ChEBI" id="CHEBI:58702"/>
        <dbReference type="ChEBI" id="CHEBI:85985"/>
        <dbReference type="EC" id="2.5.1.55"/>
    </reaction>
</comment>
<reference evidence="11" key="1">
    <citation type="journal article" date="2019" name="Int. J. Syst. Evol. Microbiol.">
        <title>The Global Catalogue of Microorganisms (GCM) 10K type strain sequencing project: providing services to taxonomists for standard genome sequencing and annotation.</title>
        <authorList>
            <consortium name="The Broad Institute Genomics Platform"/>
            <consortium name="The Broad Institute Genome Sequencing Center for Infectious Disease"/>
            <person name="Wu L."/>
            <person name="Ma J."/>
        </authorList>
    </citation>
    <scope>NUCLEOTIDE SEQUENCE [LARGE SCALE GENOMIC DNA]</scope>
    <source>
        <strain evidence="11">CCUG 62945</strain>
    </source>
</reference>
<evidence type="ECO:0000256" key="2">
    <source>
        <dbReference type="ARBA" id="ARBA00004756"/>
    </source>
</evidence>
<comment type="caution">
    <text evidence="10">The sequence shown here is derived from an EMBL/GenBank/DDBJ whole genome shotgun (WGS) entry which is preliminary data.</text>
</comment>
<comment type="pathway">
    <text evidence="2">Bacterial outer membrane biogenesis; lipopolysaccharide biosynthesis.</text>
</comment>
<keyword evidence="8" id="KW-0448">Lipopolysaccharide biosynthesis</keyword>
<evidence type="ECO:0000256" key="7">
    <source>
        <dbReference type="ARBA" id="ARBA00049112"/>
    </source>
</evidence>
<gene>
    <name evidence="8 10" type="primary">kdsA</name>
    <name evidence="10" type="ORF">ACFQNF_18125</name>
</gene>
<dbReference type="EMBL" id="JBHTBQ010000044">
    <property type="protein sequence ID" value="MFC7421780.1"/>
    <property type="molecule type" value="Genomic_DNA"/>
</dbReference>
<dbReference type="SUPFAM" id="SSF51569">
    <property type="entry name" value="Aldolase"/>
    <property type="match status" value="1"/>
</dbReference>
<evidence type="ECO:0000313" key="11">
    <source>
        <dbReference type="Proteomes" id="UP001596473"/>
    </source>
</evidence>
<evidence type="ECO:0000256" key="4">
    <source>
        <dbReference type="ARBA" id="ARBA00010499"/>
    </source>
</evidence>
<dbReference type="GO" id="GO:0008676">
    <property type="term" value="F:3-deoxy-8-phosphooctulonate synthase activity"/>
    <property type="evidence" value="ECO:0007669"/>
    <property type="project" value="UniProtKB-EC"/>
</dbReference>
<dbReference type="EC" id="2.5.1.55" evidence="8"/>
<dbReference type="NCBIfam" id="TIGR01362">
    <property type="entry name" value="KDO8P_synth"/>
    <property type="match status" value="1"/>
</dbReference>
<evidence type="ECO:0000256" key="1">
    <source>
        <dbReference type="ARBA" id="ARBA00004496"/>
    </source>
</evidence>
<evidence type="ECO:0000259" key="9">
    <source>
        <dbReference type="Pfam" id="PF00793"/>
    </source>
</evidence>
<evidence type="ECO:0000256" key="8">
    <source>
        <dbReference type="HAMAP-Rule" id="MF_00056"/>
    </source>
</evidence>
<dbReference type="Proteomes" id="UP001596473">
    <property type="component" value="Unassembled WGS sequence"/>
</dbReference>
<dbReference type="Pfam" id="PF00793">
    <property type="entry name" value="DAHP_synth_1"/>
    <property type="match status" value="1"/>
</dbReference>
<dbReference type="Gene3D" id="3.20.20.70">
    <property type="entry name" value="Aldolase class I"/>
    <property type="match status" value="1"/>
</dbReference>
<dbReference type="InterPro" id="IPR006218">
    <property type="entry name" value="DAHP1/KDSA"/>
</dbReference>
<dbReference type="RefSeq" id="WP_380189360.1">
    <property type="nucleotide sequence ID" value="NZ_JBHTBQ010000044.1"/>
</dbReference>
<dbReference type="PANTHER" id="PTHR21057">
    <property type="entry name" value="PHOSPHO-2-DEHYDRO-3-DEOXYHEPTONATE ALDOLASE"/>
    <property type="match status" value="1"/>
</dbReference>
<protein>
    <recommendedName>
        <fullName evidence="8">2-dehydro-3-deoxyphosphooctonate aldolase</fullName>
        <ecNumber evidence="8">2.5.1.55</ecNumber>
    </recommendedName>
    <alternativeName>
        <fullName evidence="8">3-deoxy-D-manno-octulosonic acid 8-phosphate synthase</fullName>
    </alternativeName>
    <alternativeName>
        <fullName evidence="8">KDO-8-phosphate synthase</fullName>
        <shortName evidence="8">KDO 8-P synthase</shortName>
        <shortName evidence="8">KDOPS</shortName>
    </alternativeName>
    <alternativeName>
        <fullName evidence="8">Phospho-2-dehydro-3-deoxyoctonate aldolase</fullName>
    </alternativeName>
</protein>
<comment type="pathway">
    <text evidence="3 8">Carbohydrate biosynthesis; 3-deoxy-D-manno-octulosonate biosynthesis; 3-deoxy-D-manno-octulosonate from D-ribulose 5-phosphate: step 2/3.</text>
</comment>
<evidence type="ECO:0000256" key="5">
    <source>
        <dbReference type="ARBA" id="ARBA00022490"/>
    </source>
</evidence>
<comment type="similarity">
    <text evidence="4 8">Belongs to the KdsA family.</text>
</comment>
<proteinExistence type="inferred from homology"/>
<evidence type="ECO:0000313" key="10">
    <source>
        <dbReference type="EMBL" id="MFC7421780.1"/>
    </source>
</evidence>
<dbReference type="InterPro" id="IPR013785">
    <property type="entry name" value="Aldolase_TIM"/>
</dbReference>
<comment type="subcellular location">
    <subcellularLocation>
        <location evidence="1 8">Cytoplasm</location>
    </subcellularLocation>
</comment>